<organism evidence="8 9">
    <name type="scientific">Alkalimarinus alittae</name>
    <dbReference type="NCBI Taxonomy" id="2961619"/>
    <lineage>
        <taxon>Bacteria</taxon>
        <taxon>Pseudomonadati</taxon>
        <taxon>Pseudomonadota</taxon>
        <taxon>Gammaproteobacteria</taxon>
        <taxon>Alteromonadales</taxon>
        <taxon>Alteromonadaceae</taxon>
        <taxon>Alkalimarinus</taxon>
    </lineage>
</organism>
<evidence type="ECO:0000256" key="2">
    <source>
        <dbReference type="ARBA" id="ARBA00009083"/>
    </source>
</evidence>
<dbReference type="InterPro" id="IPR001209">
    <property type="entry name" value="Ribosomal_uS14"/>
</dbReference>
<name>A0ABY6N155_9ALTE</name>
<dbReference type="InterPro" id="IPR023036">
    <property type="entry name" value="Ribosomal_uS14_bac/plastid"/>
</dbReference>
<evidence type="ECO:0000256" key="4">
    <source>
        <dbReference type="ARBA" id="ARBA00023274"/>
    </source>
</evidence>
<dbReference type="PROSITE" id="PS00527">
    <property type="entry name" value="RIBOSOMAL_S14"/>
    <property type="match status" value="1"/>
</dbReference>
<dbReference type="PANTHER" id="PTHR19836:SF19">
    <property type="entry name" value="SMALL RIBOSOMAL SUBUNIT PROTEIN US14M"/>
    <property type="match status" value="1"/>
</dbReference>
<keyword evidence="7" id="KW-0699">rRNA-binding</keyword>
<dbReference type="SUPFAM" id="SSF57716">
    <property type="entry name" value="Glucocorticoid receptor-like (DNA-binding domain)"/>
    <property type="match status" value="1"/>
</dbReference>
<dbReference type="HAMAP" id="MF_00537">
    <property type="entry name" value="Ribosomal_uS14_1"/>
    <property type="match status" value="1"/>
</dbReference>
<gene>
    <name evidence="7 8" type="primary">rpsN</name>
    <name evidence="8" type="ORF">NKI27_17445</name>
</gene>
<dbReference type="PANTHER" id="PTHR19836">
    <property type="entry name" value="30S RIBOSOMAL PROTEIN S14"/>
    <property type="match status" value="1"/>
</dbReference>
<evidence type="ECO:0000313" key="8">
    <source>
        <dbReference type="EMBL" id="UZE95819.1"/>
    </source>
</evidence>
<comment type="function">
    <text evidence="1 7">Binds 16S rRNA, required for the assembly of 30S particles and may also be responsible for determining the conformation of the 16S rRNA at the A site.</text>
</comment>
<dbReference type="Pfam" id="PF00253">
    <property type="entry name" value="Ribosomal_S14"/>
    <property type="match status" value="1"/>
</dbReference>
<evidence type="ECO:0000313" key="9">
    <source>
        <dbReference type="Proteomes" id="UP001163739"/>
    </source>
</evidence>
<dbReference type="Proteomes" id="UP001163739">
    <property type="component" value="Chromosome"/>
</dbReference>
<keyword evidence="7" id="KW-0694">RNA-binding</keyword>
<dbReference type="RefSeq" id="WP_265047306.1">
    <property type="nucleotide sequence ID" value="NZ_CP100390.1"/>
</dbReference>
<evidence type="ECO:0000256" key="7">
    <source>
        <dbReference type="HAMAP-Rule" id="MF_00537"/>
    </source>
</evidence>
<comment type="similarity">
    <text evidence="2 7">Belongs to the universal ribosomal protein uS14 family.</text>
</comment>
<sequence length="101" mass="11719">MAKISMKMRELKREKTVAKFAEKRAELKAIIANQNTSDDDRWDAQVKLQKLPRNASPCRLRNRCQITGRPHGVYRKFKLSRIKLREHGMSGDVPGLKKASW</sequence>
<dbReference type="Gene3D" id="1.10.287.1480">
    <property type="match status" value="1"/>
</dbReference>
<dbReference type="GO" id="GO:0005840">
    <property type="term" value="C:ribosome"/>
    <property type="evidence" value="ECO:0007669"/>
    <property type="project" value="UniProtKB-KW"/>
</dbReference>
<accession>A0ABY6N155</accession>
<evidence type="ECO:0000256" key="5">
    <source>
        <dbReference type="ARBA" id="ARBA00035167"/>
    </source>
</evidence>
<evidence type="ECO:0000256" key="6">
    <source>
        <dbReference type="ARBA" id="ARBA00047110"/>
    </source>
</evidence>
<evidence type="ECO:0000256" key="1">
    <source>
        <dbReference type="ARBA" id="ARBA00003686"/>
    </source>
</evidence>
<dbReference type="InterPro" id="IPR018271">
    <property type="entry name" value="Ribosomal_uS14_CS"/>
</dbReference>
<protein>
    <recommendedName>
        <fullName evidence="5 7">Small ribosomal subunit protein uS14</fullName>
    </recommendedName>
</protein>
<proteinExistence type="inferred from homology"/>
<reference evidence="8" key="1">
    <citation type="submission" date="2022-06" db="EMBL/GenBank/DDBJ databases">
        <title>Alkalimarinus sp. nov., isolated from gut of a Alitta virens.</title>
        <authorList>
            <person name="Yang A.I."/>
            <person name="Shin N.-R."/>
        </authorList>
    </citation>
    <scope>NUCLEOTIDE SEQUENCE</scope>
    <source>
        <strain evidence="8">A2M4</strain>
    </source>
</reference>
<keyword evidence="4 7" id="KW-0687">Ribonucleoprotein</keyword>
<dbReference type="EMBL" id="CP100390">
    <property type="protein sequence ID" value="UZE95819.1"/>
    <property type="molecule type" value="Genomic_DNA"/>
</dbReference>
<dbReference type="NCBIfam" id="NF006477">
    <property type="entry name" value="PRK08881.1"/>
    <property type="match status" value="1"/>
</dbReference>
<keyword evidence="9" id="KW-1185">Reference proteome</keyword>
<comment type="subunit">
    <text evidence="6 7">Part of the 30S ribosomal subunit. Contacts proteins S3 and S10.</text>
</comment>
<evidence type="ECO:0000256" key="3">
    <source>
        <dbReference type="ARBA" id="ARBA00022980"/>
    </source>
</evidence>
<keyword evidence="3 7" id="KW-0689">Ribosomal protein</keyword>